<reference evidence="1" key="1">
    <citation type="submission" date="2025-08" db="UniProtKB">
        <authorList>
            <consortium name="Ensembl"/>
        </authorList>
    </citation>
    <scope>IDENTIFICATION</scope>
</reference>
<protein>
    <submittedName>
        <fullName evidence="1">Uncharacterized protein</fullName>
    </submittedName>
</protein>
<organism evidence="1 2">
    <name type="scientific">Dromaius novaehollandiae</name>
    <name type="common">Emu</name>
    <dbReference type="NCBI Taxonomy" id="8790"/>
    <lineage>
        <taxon>Eukaryota</taxon>
        <taxon>Metazoa</taxon>
        <taxon>Chordata</taxon>
        <taxon>Craniata</taxon>
        <taxon>Vertebrata</taxon>
        <taxon>Euteleostomi</taxon>
        <taxon>Archelosauria</taxon>
        <taxon>Archosauria</taxon>
        <taxon>Dinosauria</taxon>
        <taxon>Saurischia</taxon>
        <taxon>Theropoda</taxon>
        <taxon>Coelurosauria</taxon>
        <taxon>Aves</taxon>
        <taxon>Palaeognathae</taxon>
        <taxon>Casuariiformes</taxon>
        <taxon>Dromaiidae</taxon>
        <taxon>Dromaius</taxon>
    </lineage>
</organism>
<evidence type="ECO:0000313" key="2">
    <source>
        <dbReference type="Proteomes" id="UP000694423"/>
    </source>
</evidence>
<dbReference type="Proteomes" id="UP000694423">
    <property type="component" value="Unplaced"/>
</dbReference>
<reference evidence="1" key="2">
    <citation type="submission" date="2025-09" db="UniProtKB">
        <authorList>
            <consortium name="Ensembl"/>
        </authorList>
    </citation>
    <scope>IDENTIFICATION</scope>
</reference>
<sequence length="163" mass="18202">MLHLILHFSLHHSPYVSAGAAHHHRYNCKPVLAPAGRARGRQCGDLSNSATIPESCSRKQGPLVKRLNSDLFLMKTSPFIPLPSEAAPFPRDISQWTLQASKTFISSADVHRAKSMPAGHRPLSLCDITQFCIKKALGEKVFLPFSRPSFEDIKYTCIFLNYL</sequence>
<name>A0A8C4PA14_DRONO</name>
<keyword evidence="2" id="KW-1185">Reference proteome</keyword>
<evidence type="ECO:0000313" key="1">
    <source>
        <dbReference type="Ensembl" id="ENSDNVP00000017788.1"/>
    </source>
</evidence>
<proteinExistence type="predicted"/>
<accession>A0A8C4PA14</accession>
<dbReference type="AlphaFoldDB" id="A0A8C4PA14"/>
<dbReference type="Ensembl" id="ENSDNVT00000021385.1">
    <property type="protein sequence ID" value="ENSDNVP00000017788.1"/>
    <property type="gene ID" value="ENSDNVG00000012435.1"/>
</dbReference>